<dbReference type="Proteomes" id="UP000790377">
    <property type="component" value="Unassembled WGS sequence"/>
</dbReference>
<accession>A0ACB8ABI9</accession>
<protein>
    <submittedName>
        <fullName evidence="1">Uncharacterized protein</fullName>
    </submittedName>
</protein>
<organism evidence="1 2">
    <name type="scientific">Hygrophoropsis aurantiaca</name>
    <dbReference type="NCBI Taxonomy" id="72124"/>
    <lineage>
        <taxon>Eukaryota</taxon>
        <taxon>Fungi</taxon>
        <taxon>Dikarya</taxon>
        <taxon>Basidiomycota</taxon>
        <taxon>Agaricomycotina</taxon>
        <taxon>Agaricomycetes</taxon>
        <taxon>Agaricomycetidae</taxon>
        <taxon>Boletales</taxon>
        <taxon>Coniophorineae</taxon>
        <taxon>Hygrophoropsidaceae</taxon>
        <taxon>Hygrophoropsis</taxon>
    </lineage>
</organism>
<sequence>MPGPGAKAKRPKPKSANSSSIASTSGSNVKTAEYQSLIDDVAGTVGWGLTVAFLCDYFALPDLSKRSGLKKVFANFETIYQRIDKVYVAHQDNWKLVGGIICIYTKMCADSILRNRLFQKGLLAKIMPLLDMAECRSLALRLLTTITHHGGMEVRQDISRQTPRLLRVLQEFPDDLVGAELVISTLAHALGAAINVEETPTASDAKLLNIPLLLRVVTGIMRKPDCSIQLLHHGMELLTHPSLHFWKECKAYPPVVDFYVACLRTGDLSVRCAALGALMRLEGLSAESDQRFNDPHKLMAAAQNGFPGHLTDILMDYGPMNCEMTLTLRSTADNQRIFMKCAQDHDLYALGIGLVEIILRNEFSVGDGYFQFQNEQTGQMEIADVGLPFKKWGDALPHCAKAIRARRPEGAEDMADVLDMKFYIMRSRVGEAVAMARKSIQRNPKFPYFYYVITLGKNLEDGLRSSKKGLKCKKITPFVRFGLMHRAVEIAGNLGVCRLQEASTGDRKWEEGIAFLASAMEDAKSYVAEAPPDARHMKNVLYWYICLTITMKGTEMSLDLHELQDALRKLKAADEFSTILGTIPPKTQLRMTQQNIIQRYDTPGVKEWRTIVARFDNTSLSDIPEPLLSPEKVEDDLAAWLDEMHLDHNNAHSHPETCSHPRISLNTVELYRCSWCGNPSAVLRKCSGCGKTRYCDNGCQKMHWADHKVVCKT</sequence>
<comment type="caution">
    <text evidence="1">The sequence shown here is derived from an EMBL/GenBank/DDBJ whole genome shotgun (WGS) entry which is preliminary data.</text>
</comment>
<keyword evidence="2" id="KW-1185">Reference proteome</keyword>
<name>A0ACB8ABI9_9AGAM</name>
<gene>
    <name evidence="1" type="ORF">BJ138DRAFT_1180100</name>
</gene>
<evidence type="ECO:0000313" key="2">
    <source>
        <dbReference type="Proteomes" id="UP000790377"/>
    </source>
</evidence>
<dbReference type="EMBL" id="MU267704">
    <property type="protein sequence ID" value="KAH7910685.1"/>
    <property type="molecule type" value="Genomic_DNA"/>
</dbReference>
<evidence type="ECO:0000313" key="1">
    <source>
        <dbReference type="EMBL" id="KAH7910685.1"/>
    </source>
</evidence>
<proteinExistence type="predicted"/>
<reference evidence="1" key="1">
    <citation type="journal article" date="2021" name="New Phytol.">
        <title>Evolutionary innovations through gain and loss of genes in the ectomycorrhizal Boletales.</title>
        <authorList>
            <person name="Wu G."/>
            <person name="Miyauchi S."/>
            <person name="Morin E."/>
            <person name="Kuo A."/>
            <person name="Drula E."/>
            <person name="Varga T."/>
            <person name="Kohler A."/>
            <person name="Feng B."/>
            <person name="Cao Y."/>
            <person name="Lipzen A."/>
            <person name="Daum C."/>
            <person name="Hundley H."/>
            <person name="Pangilinan J."/>
            <person name="Johnson J."/>
            <person name="Barry K."/>
            <person name="LaButti K."/>
            <person name="Ng V."/>
            <person name="Ahrendt S."/>
            <person name="Min B."/>
            <person name="Choi I.G."/>
            <person name="Park H."/>
            <person name="Plett J.M."/>
            <person name="Magnuson J."/>
            <person name="Spatafora J.W."/>
            <person name="Nagy L.G."/>
            <person name="Henrissat B."/>
            <person name="Grigoriev I.V."/>
            <person name="Yang Z.L."/>
            <person name="Xu J."/>
            <person name="Martin F.M."/>
        </authorList>
    </citation>
    <scope>NUCLEOTIDE SEQUENCE</scope>
    <source>
        <strain evidence="1">ATCC 28755</strain>
    </source>
</reference>